<keyword evidence="3" id="KW-0547">Nucleotide-binding</keyword>
<dbReference type="InterPro" id="IPR027417">
    <property type="entry name" value="P-loop_NTPase"/>
</dbReference>
<feature type="domain" description="ABC transporter" evidence="8">
    <location>
        <begin position="341"/>
        <end position="568"/>
    </location>
</feature>
<dbReference type="CDD" id="cd07346">
    <property type="entry name" value="ABC_6TM_exporters"/>
    <property type="match status" value="1"/>
</dbReference>
<keyword evidence="5 7" id="KW-1133">Transmembrane helix</keyword>
<protein>
    <submittedName>
        <fullName evidence="10">ABC transporter ATP-binding protein</fullName>
    </submittedName>
</protein>
<keyword evidence="6 7" id="KW-0472">Membrane</keyword>
<dbReference type="InterPro" id="IPR017871">
    <property type="entry name" value="ABC_transporter-like_CS"/>
</dbReference>
<keyword evidence="4 10" id="KW-0067">ATP-binding</keyword>
<evidence type="ECO:0000256" key="2">
    <source>
        <dbReference type="ARBA" id="ARBA00022692"/>
    </source>
</evidence>
<dbReference type="SMART" id="SM00382">
    <property type="entry name" value="AAA"/>
    <property type="match status" value="1"/>
</dbReference>
<evidence type="ECO:0000256" key="6">
    <source>
        <dbReference type="ARBA" id="ARBA00023136"/>
    </source>
</evidence>
<evidence type="ECO:0000259" key="9">
    <source>
        <dbReference type="PROSITE" id="PS50929"/>
    </source>
</evidence>
<evidence type="ECO:0000259" key="8">
    <source>
        <dbReference type="PROSITE" id="PS50893"/>
    </source>
</evidence>
<dbReference type="InterPro" id="IPR003439">
    <property type="entry name" value="ABC_transporter-like_ATP-bd"/>
</dbReference>
<dbReference type="GO" id="GO:0005524">
    <property type="term" value="F:ATP binding"/>
    <property type="evidence" value="ECO:0007669"/>
    <property type="project" value="UniProtKB-KW"/>
</dbReference>
<dbReference type="Proteomes" id="UP000628463">
    <property type="component" value="Unassembled WGS sequence"/>
</dbReference>
<evidence type="ECO:0000256" key="1">
    <source>
        <dbReference type="ARBA" id="ARBA00004651"/>
    </source>
</evidence>
<dbReference type="InterPro" id="IPR036640">
    <property type="entry name" value="ABC1_TM_sf"/>
</dbReference>
<comment type="subcellular location">
    <subcellularLocation>
        <location evidence="1">Cell membrane</location>
        <topology evidence="1">Multi-pass membrane protein</topology>
    </subcellularLocation>
</comment>
<name>A0ABR7G0J9_9FIRM</name>
<dbReference type="SUPFAM" id="SSF52540">
    <property type="entry name" value="P-loop containing nucleoside triphosphate hydrolases"/>
    <property type="match status" value="1"/>
</dbReference>
<feature type="domain" description="ABC transmembrane type-1" evidence="9">
    <location>
        <begin position="23"/>
        <end position="312"/>
    </location>
</feature>
<dbReference type="CDD" id="cd03228">
    <property type="entry name" value="ABCC_MRP_Like"/>
    <property type="match status" value="1"/>
</dbReference>
<dbReference type="InterPro" id="IPR011527">
    <property type="entry name" value="ABC1_TM_dom"/>
</dbReference>
<evidence type="ECO:0000313" key="10">
    <source>
        <dbReference type="EMBL" id="MBC5680967.1"/>
    </source>
</evidence>
<dbReference type="Gene3D" id="3.40.50.300">
    <property type="entry name" value="P-loop containing nucleotide triphosphate hydrolases"/>
    <property type="match status" value="1"/>
</dbReference>
<feature type="transmembrane region" description="Helical" evidence="7">
    <location>
        <begin position="20"/>
        <end position="39"/>
    </location>
</feature>
<accession>A0ABR7G0J9</accession>
<evidence type="ECO:0000256" key="5">
    <source>
        <dbReference type="ARBA" id="ARBA00022989"/>
    </source>
</evidence>
<dbReference type="EMBL" id="JACOPD010000005">
    <property type="protein sequence ID" value="MBC5680967.1"/>
    <property type="molecule type" value="Genomic_DNA"/>
</dbReference>
<evidence type="ECO:0000313" key="11">
    <source>
        <dbReference type="Proteomes" id="UP000628463"/>
    </source>
</evidence>
<comment type="caution">
    <text evidence="10">The sequence shown here is derived from an EMBL/GenBank/DDBJ whole genome shotgun (WGS) entry which is preliminary data.</text>
</comment>
<keyword evidence="11" id="KW-1185">Reference proteome</keyword>
<dbReference type="PROSITE" id="PS50929">
    <property type="entry name" value="ABC_TM1F"/>
    <property type="match status" value="1"/>
</dbReference>
<dbReference type="RefSeq" id="WP_186836887.1">
    <property type="nucleotide sequence ID" value="NZ_JACOPD010000005.1"/>
</dbReference>
<feature type="transmembrane region" description="Helical" evidence="7">
    <location>
        <begin position="59"/>
        <end position="77"/>
    </location>
</feature>
<evidence type="ECO:0000256" key="4">
    <source>
        <dbReference type="ARBA" id="ARBA00022840"/>
    </source>
</evidence>
<dbReference type="InterPro" id="IPR003593">
    <property type="entry name" value="AAA+_ATPase"/>
</dbReference>
<reference evidence="10 11" key="1">
    <citation type="submission" date="2020-08" db="EMBL/GenBank/DDBJ databases">
        <title>Genome public.</title>
        <authorList>
            <person name="Liu C."/>
            <person name="Sun Q."/>
        </authorList>
    </citation>
    <scope>NUCLEOTIDE SEQUENCE [LARGE SCALE GENOMIC DNA]</scope>
    <source>
        <strain evidence="10 11">NSJ-43</strain>
    </source>
</reference>
<dbReference type="PANTHER" id="PTHR43394">
    <property type="entry name" value="ATP-DEPENDENT PERMEASE MDL1, MITOCHONDRIAL"/>
    <property type="match status" value="1"/>
</dbReference>
<dbReference type="Gene3D" id="1.20.1560.10">
    <property type="entry name" value="ABC transporter type 1, transmembrane domain"/>
    <property type="match status" value="1"/>
</dbReference>
<organism evidence="10 11">
    <name type="scientific">Lachnospira hominis</name>
    <name type="common">ex Liu et al. 2021</name>
    <dbReference type="NCBI Taxonomy" id="2763051"/>
    <lineage>
        <taxon>Bacteria</taxon>
        <taxon>Bacillati</taxon>
        <taxon>Bacillota</taxon>
        <taxon>Clostridia</taxon>
        <taxon>Lachnospirales</taxon>
        <taxon>Lachnospiraceae</taxon>
        <taxon>Lachnospira</taxon>
    </lineage>
</organism>
<evidence type="ECO:0000256" key="3">
    <source>
        <dbReference type="ARBA" id="ARBA00022741"/>
    </source>
</evidence>
<keyword evidence="2 7" id="KW-0812">Transmembrane</keyword>
<dbReference type="Pfam" id="PF00664">
    <property type="entry name" value="ABC_membrane"/>
    <property type="match status" value="1"/>
</dbReference>
<dbReference type="Pfam" id="PF00005">
    <property type="entry name" value="ABC_tran"/>
    <property type="match status" value="1"/>
</dbReference>
<dbReference type="PANTHER" id="PTHR43394:SF1">
    <property type="entry name" value="ATP-BINDING CASSETTE SUB-FAMILY B MEMBER 10, MITOCHONDRIAL"/>
    <property type="match status" value="1"/>
</dbReference>
<gene>
    <name evidence="10" type="ORF">H8S01_08345</name>
</gene>
<evidence type="ECO:0000256" key="7">
    <source>
        <dbReference type="SAM" id="Phobius"/>
    </source>
</evidence>
<dbReference type="PROSITE" id="PS50893">
    <property type="entry name" value="ABC_TRANSPORTER_2"/>
    <property type="match status" value="1"/>
</dbReference>
<sequence>MSEKNFKSDRILSYFKKEWLVLLIVTVSGLIYNIGLLAGPLFEGKMTGCLIDILNGNKQFADMLTLVLLYILITAAVQSSRYIKRFYVRRFANNVNKRMKEILYVSLVHKSRPQLHEESAGTILTKAILDVDDCVEGMRKFTTEIFDTGVALLAYACMLLFYDWKLALLCMIFPPVSYIMAEKMKFIIQTSGAKYKEQSGALSTATLDIASNAITYRVFGREQQRRDAYEESLTAYEKSAVKANIWNTSLTSVYRVISMAGVIFILYFGGRNVLGTGWSAWSIATFTTFVSCFTKLSVKSSSAAKLFNAVHKAQVSWKRIKPLMRMKNDDGDRKTYYAGELEVSNMGFSYPDGKVIFDGVSFTAAPGEIIGITGPVACGKSTLGKVFLGEYPYRGSIKFSGEEMKGVDSTKNGIVAYLGHDCELFDDTVRNNILMGDDGDVNYYLKMVCLDKEVALMENGVDTLIGSSGVRLSGGQAQRLALARTICHKKPVIILDDPFSALDKDTEKQIFKNLGEMVSDSIVMIISHRLYLFPQMNKVIWLNDGKTELGSHDELIEKCSEYALLYNGQNGGGTGEK</sequence>
<proteinExistence type="predicted"/>
<dbReference type="PROSITE" id="PS00211">
    <property type="entry name" value="ABC_TRANSPORTER_1"/>
    <property type="match status" value="1"/>
</dbReference>
<dbReference type="InterPro" id="IPR039421">
    <property type="entry name" value="Type_1_exporter"/>
</dbReference>
<dbReference type="SUPFAM" id="SSF90123">
    <property type="entry name" value="ABC transporter transmembrane region"/>
    <property type="match status" value="1"/>
</dbReference>